<dbReference type="EMBL" id="JAAWWB010000012">
    <property type="protein sequence ID" value="KAG6769152.1"/>
    <property type="molecule type" value="Genomic_DNA"/>
</dbReference>
<evidence type="ECO:0000259" key="4">
    <source>
        <dbReference type="Pfam" id="PF13178"/>
    </source>
</evidence>
<sequence length="495" mass="55586">MLTILHGPLNSSKATFPLVVSKIDDSSIESSKSFTNLFTNFLFARQQLKSYVTFQCWDMGERRQEQKKSKRWKWVLGGLKVKQCPALPAPERSVSEATETQKKHALTVALATAAAAEAAVAAAHAASEVVRLTGASQPSHLFTKGVETLAAIKIQSAFRAYLARKALRALKGLVKLQAIVRGRAVRSQAIIKLKHLPSKAKMLSEVQSKDVATADEFCRNSDNKQVVKSKKEVREKENKVGEMTSQLFKSNKELAEKEKNKGKNHKKDTQPEHMLEFNSQRSWDYSMLSKEDVEALWLKKQEANIKRERMMKYSFSHRERGNSLLEELLLAKESGRQSHQMERWSNKEAFNREKMENLKSTSISNLFTGDVFSPAQVKTRSTQKQDFIDGLNSPMSVPRRSFGRARPSLAGDGNSLPNSPVFPTYMAATQSAKLKTRSMSTPKQRVGFQDSCLDQNLPYKNALSLWSTYNGDTFGIRRKSTGASQNLSLSINGHY</sequence>
<dbReference type="CDD" id="cd23767">
    <property type="entry name" value="IQCD"/>
    <property type="match status" value="1"/>
</dbReference>
<comment type="caution">
    <text evidence="5">The sequence shown here is derived from an EMBL/GenBank/DDBJ whole genome shotgun (WGS) entry which is preliminary data.</text>
</comment>
<dbReference type="Proteomes" id="UP000886885">
    <property type="component" value="Chromosome 6D"/>
</dbReference>
<name>A0A8X7ZJX0_POPTO</name>
<accession>A0A8X7ZJX0</accession>
<dbReference type="GO" id="GO:0005516">
    <property type="term" value="F:calmodulin binding"/>
    <property type="evidence" value="ECO:0007669"/>
    <property type="project" value="UniProtKB-KW"/>
</dbReference>
<dbReference type="PROSITE" id="PS50096">
    <property type="entry name" value="IQ"/>
    <property type="match status" value="2"/>
</dbReference>
<protein>
    <recommendedName>
        <fullName evidence="4">DUF4005 domain-containing protein</fullName>
    </recommendedName>
</protein>
<gene>
    <name evidence="5" type="ORF">POTOM_024768</name>
</gene>
<dbReference type="InterPro" id="IPR025064">
    <property type="entry name" value="DUF4005"/>
</dbReference>
<dbReference type="OrthoDB" id="696085at2759"/>
<dbReference type="Pfam" id="PF00612">
    <property type="entry name" value="IQ"/>
    <property type="match status" value="1"/>
</dbReference>
<dbReference type="AlphaFoldDB" id="A0A8X7ZJX0"/>
<dbReference type="PANTHER" id="PTHR32295">
    <property type="entry name" value="IQ-DOMAIN 5-RELATED"/>
    <property type="match status" value="1"/>
</dbReference>
<keyword evidence="6" id="KW-1185">Reference proteome</keyword>
<evidence type="ECO:0000256" key="1">
    <source>
        <dbReference type="ARBA" id="ARBA00022860"/>
    </source>
</evidence>
<dbReference type="PANTHER" id="PTHR32295:SF212">
    <property type="entry name" value="CALMODULIN BINDING PROTEIN-RELATED"/>
    <property type="match status" value="1"/>
</dbReference>
<keyword evidence="1" id="KW-0112">Calmodulin-binding</keyword>
<comment type="subunit">
    <text evidence="3">Binds to multiple calmodulin (CaM) in the presence of Ca(2+) and CaM-like proteins.</text>
</comment>
<feature type="domain" description="DUF4005" evidence="4">
    <location>
        <begin position="406"/>
        <end position="449"/>
    </location>
</feature>
<comment type="similarity">
    <text evidence="2">Belongs to the IQD family.</text>
</comment>
<evidence type="ECO:0000256" key="3">
    <source>
        <dbReference type="ARBA" id="ARBA00024378"/>
    </source>
</evidence>
<evidence type="ECO:0000256" key="2">
    <source>
        <dbReference type="ARBA" id="ARBA00024341"/>
    </source>
</evidence>
<reference evidence="5" key="1">
    <citation type="journal article" date="2020" name="bioRxiv">
        <title>Hybrid origin of Populus tomentosa Carr. identified through genome sequencing and phylogenomic analysis.</title>
        <authorList>
            <person name="An X."/>
            <person name="Gao K."/>
            <person name="Chen Z."/>
            <person name="Li J."/>
            <person name="Yang X."/>
            <person name="Yang X."/>
            <person name="Zhou J."/>
            <person name="Guo T."/>
            <person name="Zhao T."/>
            <person name="Huang S."/>
            <person name="Miao D."/>
            <person name="Khan W.U."/>
            <person name="Rao P."/>
            <person name="Ye M."/>
            <person name="Lei B."/>
            <person name="Liao W."/>
            <person name="Wang J."/>
            <person name="Ji L."/>
            <person name="Li Y."/>
            <person name="Guo B."/>
            <person name="Mustafa N.S."/>
            <person name="Li S."/>
            <person name="Yun Q."/>
            <person name="Keller S.R."/>
            <person name="Mao J."/>
            <person name="Zhang R."/>
            <person name="Strauss S.H."/>
        </authorList>
    </citation>
    <scope>NUCLEOTIDE SEQUENCE</scope>
    <source>
        <strain evidence="5">GM15</strain>
        <tissue evidence="5">Leaf</tissue>
    </source>
</reference>
<evidence type="ECO:0000313" key="6">
    <source>
        <dbReference type="Proteomes" id="UP000886885"/>
    </source>
</evidence>
<organism evidence="5 6">
    <name type="scientific">Populus tomentosa</name>
    <name type="common">Chinese white poplar</name>
    <dbReference type="NCBI Taxonomy" id="118781"/>
    <lineage>
        <taxon>Eukaryota</taxon>
        <taxon>Viridiplantae</taxon>
        <taxon>Streptophyta</taxon>
        <taxon>Embryophyta</taxon>
        <taxon>Tracheophyta</taxon>
        <taxon>Spermatophyta</taxon>
        <taxon>Magnoliopsida</taxon>
        <taxon>eudicotyledons</taxon>
        <taxon>Gunneridae</taxon>
        <taxon>Pentapetalae</taxon>
        <taxon>rosids</taxon>
        <taxon>fabids</taxon>
        <taxon>Malpighiales</taxon>
        <taxon>Salicaceae</taxon>
        <taxon>Saliceae</taxon>
        <taxon>Populus</taxon>
    </lineage>
</organism>
<dbReference type="SMART" id="SM00015">
    <property type="entry name" value="IQ"/>
    <property type="match status" value="1"/>
</dbReference>
<evidence type="ECO:0000313" key="5">
    <source>
        <dbReference type="EMBL" id="KAG6769152.1"/>
    </source>
</evidence>
<proteinExistence type="inferred from homology"/>
<dbReference type="Pfam" id="PF13178">
    <property type="entry name" value="DUF4005"/>
    <property type="match status" value="1"/>
</dbReference>
<dbReference type="InterPro" id="IPR000048">
    <property type="entry name" value="IQ_motif_EF-hand-BS"/>
</dbReference>